<dbReference type="PROSITE" id="PS51192">
    <property type="entry name" value="HELICASE_ATP_BIND_1"/>
    <property type="match status" value="1"/>
</dbReference>
<dbReference type="SMART" id="SM00490">
    <property type="entry name" value="HELICc"/>
    <property type="match status" value="1"/>
</dbReference>
<feature type="compositionally biased region" description="Low complexity" evidence="2">
    <location>
        <begin position="135"/>
        <end position="144"/>
    </location>
</feature>
<name>A0A448ZMG0_9STRA</name>
<dbReference type="InterPro" id="IPR027417">
    <property type="entry name" value="P-loop_NTPase"/>
</dbReference>
<dbReference type="Gene3D" id="3.40.50.10810">
    <property type="entry name" value="Tandem AAA-ATPase domain"/>
    <property type="match status" value="1"/>
</dbReference>
<feature type="region of interest" description="Disordered" evidence="2">
    <location>
        <begin position="1"/>
        <end position="478"/>
    </location>
</feature>
<dbReference type="EMBL" id="CAACVS010000531">
    <property type="protein sequence ID" value="VEU43219.1"/>
    <property type="molecule type" value="Genomic_DNA"/>
</dbReference>
<dbReference type="InterPro" id="IPR014001">
    <property type="entry name" value="Helicase_ATP-bd"/>
</dbReference>
<organism evidence="5 6">
    <name type="scientific">Pseudo-nitzschia multistriata</name>
    <dbReference type="NCBI Taxonomy" id="183589"/>
    <lineage>
        <taxon>Eukaryota</taxon>
        <taxon>Sar</taxon>
        <taxon>Stramenopiles</taxon>
        <taxon>Ochrophyta</taxon>
        <taxon>Bacillariophyta</taxon>
        <taxon>Bacillariophyceae</taxon>
        <taxon>Bacillariophycidae</taxon>
        <taxon>Bacillariales</taxon>
        <taxon>Bacillariaceae</taxon>
        <taxon>Pseudo-nitzschia</taxon>
    </lineage>
</organism>
<dbReference type="InterPro" id="IPR038718">
    <property type="entry name" value="SNF2-like_sf"/>
</dbReference>
<feature type="compositionally biased region" description="Acidic residues" evidence="2">
    <location>
        <begin position="145"/>
        <end position="158"/>
    </location>
</feature>
<dbReference type="Pfam" id="PF00176">
    <property type="entry name" value="SNF2-rel_dom"/>
    <property type="match status" value="1"/>
</dbReference>
<evidence type="ECO:0000259" key="4">
    <source>
        <dbReference type="PROSITE" id="PS51194"/>
    </source>
</evidence>
<dbReference type="InterPro" id="IPR001650">
    <property type="entry name" value="Helicase_C-like"/>
</dbReference>
<sequence length="1143" mass="127787">MSSGTLDGWLSAKKTKKEIARDSSRARDARKSQRKKPVSWTPDEKTSGKGRSAGRSKPKKHYGLDDDDDDDSYFLNDDVDEEVVPSESEEEEDFDFDEEEDEEDEEDLVHDDDDDDDETDDDDKGYGGGRKAAGRARPGAGAPPSDDDDDDDDDDESDSFLPTGRIRPSVPSNLLRANARAAKRGSGLEAHSRSVVAKKARTNAGGSRVRLQAPALKAPGPLSSAVRSKYDHDDDDDEELTSPQYTPKKAHRGKSRPNLDAAYDELFSSDEENSHNGNGKRSASHKKAAGAGKKAGHRESTSSGYFTASARARPVLCLDDFSSDDDDDDGVTGGKARNQGGGRSALEDTPEPPGGNRRLPTKKPGKPKPKKAIAIHDSSDEEEVVRIDLCDDDDDEGFDEDTRVAMRLSLQHHQRQKQKQKQKPKPKPKPKKAKAIDVDDDEEEDAKVEALLNDSSEDEGDDPGGEDYVDEEKETATSVLRTAEQLSRHVVRAMSGWFENGSGSGSTVQGIIADGAVALGNAEIRDQNEHGSGSDASGHRWIGPSVMKQACPKVTLSPYQLVGVNWMALLNGMTCEVGTKGTKNVNGVLADEMGLGKTVQTIAFLAWLRHRRRKEAKGRETLPPLPHLIVVPVSTLPNWKREFEKFCPSMNVMTFYGSQVERECIKSTLGSYLPKNRHLDPPVEPELHVILAPVSYFSKENSPDRKFLTRFNYDYMVVDEAHNLKNAKSTRYKMLDKVRTEHRLLLTGTPVQNNPQELLNMLSFIIPLFSKAGASFEEKDNYTEQMLKHFVDASVEDEDEQAAYRKLKQLFAPFVLRRKKDDVIHQMLPKKERKTVFVELSKPIRSVYDSIIRSHFEKNGTTVNPGTGEHLFTNLRKCAHHPLLLRNRWNTTEERDRLIEDLIRFGAFRGEACTKGRVGEEIKSWNDFDIHLTALNLIDENEHRRPFLQKYVLDQEDLFDSTKFDHLRGLLPRLVKEGHRILIFSSWTSCLDLLGCLVEYLGIQFLRMDGSCPSKERQRLIDLFNSDPSHSVFLLSTKACGLGINLTSADTCILHDLDFNPFNDLQAEDRCHRIGQKKPVTVYKLITRDSVDEDIFKMQEKKAKMNAAIMDPASSKKEKNAILKSVLDRASRASNDGGGEMVQ</sequence>
<dbReference type="Pfam" id="PF00271">
    <property type="entry name" value="Helicase_C"/>
    <property type="match status" value="1"/>
</dbReference>
<evidence type="ECO:0000313" key="6">
    <source>
        <dbReference type="Proteomes" id="UP000291116"/>
    </source>
</evidence>
<feature type="compositionally biased region" description="Basic and acidic residues" evidence="2">
    <location>
        <begin position="17"/>
        <end position="31"/>
    </location>
</feature>
<feature type="compositionally biased region" description="Basic residues" evidence="2">
    <location>
        <begin position="410"/>
        <end position="433"/>
    </location>
</feature>
<dbReference type="OrthoDB" id="448448at2759"/>
<dbReference type="AlphaFoldDB" id="A0A448ZMG0"/>
<feature type="compositionally biased region" description="Basic residues" evidence="2">
    <location>
        <begin position="52"/>
        <end position="61"/>
    </location>
</feature>
<evidence type="ECO:0000256" key="1">
    <source>
        <dbReference type="ARBA" id="ARBA00022801"/>
    </source>
</evidence>
<feature type="compositionally biased region" description="Basic residues" evidence="2">
    <location>
        <begin position="359"/>
        <end position="373"/>
    </location>
</feature>
<reference evidence="5 6" key="1">
    <citation type="submission" date="2019-01" db="EMBL/GenBank/DDBJ databases">
        <authorList>
            <person name="Ferrante I. M."/>
        </authorList>
    </citation>
    <scope>NUCLEOTIDE SEQUENCE [LARGE SCALE GENOMIC DNA]</scope>
    <source>
        <strain evidence="5 6">B856</strain>
    </source>
</reference>
<feature type="compositionally biased region" description="Acidic residues" evidence="2">
    <location>
        <begin position="65"/>
        <end position="123"/>
    </location>
</feature>
<dbReference type="SMART" id="SM00487">
    <property type="entry name" value="DEXDc"/>
    <property type="match status" value="1"/>
</dbReference>
<protein>
    <submittedName>
        <fullName evidence="5">Uncharacterized protein</fullName>
    </submittedName>
</protein>
<proteinExistence type="predicted"/>
<keyword evidence="1" id="KW-0378">Hydrolase</keyword>
<dbReference type="SUPFAM" id="SSF52540">
    <property type="entry name" value="P-loop containing nucleoside triphosphate hydrolases"/>
    <property type="match status" value="2"/>
</dbReference>
<dbReference type="Proteomes" id="UP000291116">
    <property type="component" value="Unassembled WGS sequence"/>
</dbReference>
<feature type="domain" description="Helicase ATP-binding" evidence="3">
    <location>
        <begin position="578"/>
        <end position="768"/>
    </location>
</feature>
<feature type="domain" description="Helicase C-terminal" evidence="4">
    <location>
        <begin position="966"/>
        <end position="1122"/>
    </location>
</feature>
<dbReference type="GO" id="GO:0005524">
    <property type="term" value="F:ATP binding"/>
    <property type="evidence" value="ECO:0007669"/>
    <property type="project" value="InterPro"/>
</dbReference>
<gene>
    <name evidence="5" type="ORF">PSNMU_V1.4_AUG-EV-PASAV3_0102680</name>
</gene>
<evidence type="ECO:0000259" key="3">
    <source>
        <dbReference type="PROSITE" id="PS51192"/>
    </source>
</evidence>
<keyword evidence="6" id="KW-1185">Reference proteome</keyword>
<dbReference type="Gene3D" id="3.40.50.300">
    <property type="entry name" value="P-loop containing nucleotide triphosphate hydrolases"/>
    <property type="match status" value="2"/>
</dbReference>
<dbReference type="InterPro" id="IPR000330">
    <property type="entry name" value="SNF2_N"/>
</dbReference>
<dbReference type="PANTHER" id="PTHR10799">
    <property type="entry name" value="SNF2/RAD54 HELICASE FAMILY"/>
    <property type="match status" value="1"/>
</dbReference>
<dbReference type="CDD" id="cd18793">
    <property type="entry name" value="SF2_C_SNF"/>
    <property type="match status" value="1"/>
</dbReference>
<accession>A0A448ZMG0</accession>
<feature type="compositionally biased region" description="Acidic residues" evidence="2">
    <location>
        <begin position="321"/>
        <end position="330"/>
    </location>
</feature>
<dbReference type="InterPro" id="IPR049730">
    <property type="entry name" value="SNF2/RAD54-like_C"/>
</dbReference>
<dbReference type="PROSITE" id="PS51194">
    <property type="entry name" value="HELICASE_CTER"/>
    <property type="match status" value="1"/>
</dbReference>
<feature type="compositionally biased region" description="Acidic residues" evidence="2">
    <location>
        <begin position="390"/>
        <end position="399"/>
    </location>
</feature>
<evidence type="ECO:0000256" key="2">
    <source>
        <dbReference type="SAM" id="MobiDB-lite"/>
    </source>
</evidence>
<feature type="compositionally biased region" description="Acidic residues" evidence="2">
    <location>
        <begin position="455"/>
        <end position="473"/>
    </location>
</feature>
<dbReference type="CDD" id="cd17919">
    <property type="entry name" value="DEXHc_Snf"/>
    <property type="match status" value="1"/>
</dbReference>
<dbReference type="GO" id="GO:0016787">
    <property type="term" value="F:hydrolase activity"/>
    <property type="evidence" value="ECO:0007669"/>
    <property type="project" value="UniProtKB-KW"/>
</dbReference>
<evidence type="ECO:0000313" key="5">
    <source>
        <dbReference type="EMBL" id="VEU43219.1"/>
    </source>
</evidence>